<dbReference type="PANTHER" id="PTHR11904:SF9">
    <property type="entry name" value="PURINE NUCLEOSIDE PHOSPHORYLASE-RELATED"/>
    <property type="match status" value="1"/>
</dbReference>
<dbReference type="CDD" id="cd09009">
    <property type="entry name" value="PNP-EcPNPII_like"/>
    <property type="match status" value="1"/>
</dbReference>
<dbReference type="GO" id="GO:0006310">
    <property type="term" value="P:DNA recombination"/>
    <property type="evidence" value="ECO:0007669"/>
    <property type="project" value="UniProtKB-KW"/>
</dbReference>
<dbReference type="InterPro" id="IPR002104">
    <property type="entry name" value="Integrase_catalytic"/>
</dbReference>
<evidence type="ECO:0000256" key="1">
    <source>
        <dbReference type="ARBA" id="ARBA00005058"/>
    </source>
</evidence>
<evidence type="ECO:0000256" key="9">
    <source>
        <dbReference type="ARBA" id="ARBA00031036"/>
    </source>
</evidence>
<dbReference type="InterPro" id="IPR035994">
    <property type="entry name" value="Nucleoside_phosphorylase_sf"/>
</dbReference>
<keyword evidence="7" id="KW-0238">DNA-binding</keyword>
<dbReference type="NCBIfam" id="TIGR01700">
    <property type="entry name" value="PNPH"/>
    <property type="match status" value="1"/>
</dbReference>
<comment type="similarity">
    <text evidence="2">Belongs to the PNP/MTAP phosphorylase family.</text>
</comment>
<dbReference type="Gene3D" id="1.10.443.10">
    <property type="entry name" value="Intergrase catalytic core"/>
    <property type="match status" value="1"/>
</dbReference>
<dbReference type="GO" id="GO:0005737">
    <property type="term" value="C:cytoplasm"/>
    <property type="evidence" value="ECO:0007669"/>
    <property type="project" value="TreeGrafter"/>
</dbReference>
<dbReference type="GO" id="GO:0004731">
    <property type="term" value="F:purine-nucleoside phosphorylase activity"/>
    <property type="evidence" value="ECO:0007669"/>
    <property type="project" value="UniProtKB-EC"/>
</dbReference>
<dbReference type="InterPro" id="IPR000845">
    <property type="entry name" value="Nucleoside_phosphorylase_d"/>
</dbReference>
<organism evidence="13 14">
    <name type="scientific">Phytophthora kernoviae 00238/432</name>
    <dbReference type="NCBI Taxonomy" id="1284355"/>
    <lineage>
        <taxon>Eukaryota</taxon>
        <taxon>Sar</taxon>
        <taxon>Stramenopiles</taxon>
        <taxon>Oomycota</taxon>
        <taxon>Peronosporomycetes</taxon>
        <taxon>Peronosporales</taxon>
        <taxon>Peronosporaceae</taxon>
        <taxon>Phytophthora</taxon>
    </lineage>
</organism>
<dbReference type="InterPro" id="IPR044068">
    <property type="entry name" value="CB"/>
</dbReference>
<dbReference type="InterPro" id="IPR004107">
    <property type="entry name" value="Integrase_SAM-like_N"/>
</dbReference>
<keyword evidence="8" id="KW-0233">DNA recombination</keyword>
<dbReference type="SUPFAM" id="SSF56349">
    <property type="entry name" value="DNA breaking-rejoining enzymes"/>
    <property type="match status" value="1"/>
</dbReference>
<keyword evidence="4" id="KW-0328">Glycosyltransferase</keyword>
<keyword evidence="5" id="KW-0808">Transferase</keyword>
<dbReference type="InterPro" id="IPR010998">
    <property type="entry name" value="Integrase_recombinase_N"/>
</dbReference>
<dbReference type="UniPathway" id="UPA00606"/>
<sequence length="429" mass="46769">MSSSTLESYLRDVDKFIEFADKEYGIREAEQVRRTHVILFIGQLKQAGRANATIARSVVSLRSYFHFLMRRGEILQDPTFDVEAPKADKTPPQVLTIQEIELLLASPDTRSPQGVRDRAMLELLYATGIRVSELIALDVRDVQPDGTFQLKGEHLMTALNQQMILEAASYIQSKSSIKPEVGLILGSGLGILAELIEDGVSIAYQDIPHFPVSTVEGHEGELLVGTIKGRPVVMMKGRFHMYEGYGPELTAFPVRVMKELGVTSLLVTNAAGGVNTSYEAGDLMLISDHLNLTGKNPLIGPNDSALGVRFPDLSEAYSRRLRALAKDTAASQGFDVREGVYAGMLGPNYETPAEIVMLRTLGADAVGMSTVSEVIVARHAGLEVLGISCISNMAAGILDQPLSHDEVMETTERVRESFLALVLAVIPQM</sequence>
<reference evidence="13" key="1">
    <citation type="journal article" date="2015" name="Genom Data">
        <title>Draft genome sequences of Phytophthora kernoviae and Phytophthora ramorum lineage EU2 from Scotland.</title>
        <authorList>
            <person name="Sambles C."/>
            <person name="Schlenzig A."/>
            <person name="O'Neill P."/>
            <person name="Grant M."/>
            <person name="Studholme D.J."/>
        </authorList>
    </citation>
    <scope>NUCLEOTIDE SEQUENCE</scope>
    <source>
        <strain evidence="13">00238/432</strain>
    </source>
</reference>
<evidence type="ECO:0000313" key="14">
    <source>
        <dbReference type="Proteomes" id="UP000702964"/>
    </source>
</evidence>
<keyword evidence="6" id="KW-0229">DNA integration</keyword>
<dbReference type="SUPFAM" id="SSF53167">
    <property type="entry name" value="Purine and uridine phosphorylases"/>
    <property type="match status" value="1"/>
</dbReference>
<dbReference type="Pfam" id="PF00589">
    <property type="entry name" value="Phage_integrase"/>
    <property type="match status" value="1"/>
</dbReference>
<evidence type="ECO:0000259" key="11">
    <source>
        <dbReference type="PROSITE" id="PS51898"/>
    </source>
</evidence>
<dbReference type="InterPro" id="IPR011270">
    <property type="entry name" value="Pur_Nuc_Pase_Ino/Guo-sp"/>
</dbReference>
<dbReference type="Gene3D" id="1.10.150.130">
    <property type="match status" value="1"/>
</dbReference>
<evidence type="ECO:0000256" key="3">
    <source>
        <dbReference type="ARBA" id="ARBA00011886"/>
    </source>
</evidence>
<dbReference type="InterPro" id="IPR011268">
    <property type="entry name" value="Purine_phosphorylase"/>
</dbReference>
<feature type="domain" description="Core-binding (CB)" evidence="12">
    <location>
        <begin position="1"/>
        <end position="69"/>
    </location>
</feature>
<comment type="caution">
    <text evidence="13">The sequence shown here is derived from an EMBL/GenBank/DDBJ whole genome shotgun (WGS) entry which is preliminary data.</text>
</comment>
<dbReference type="GO" id="GO:0003677">
    <property type="term" value="F:DNA binding"/>
    <property type="evidence" value="ECO:0007669"/>
    <property type="project" value="UniProtKB-KW"/>
</dbReference>
<dbReference type="PROSITE" id="PS51898">
    <property type="entry name" value="TYR_RECOMBINASE"/>
    <property type="match status" value="1"/>
</dbReference>
<dbReference type="PROSITE" id="PS51900">
    <property type="entry name" value="CB"/>
    <property type="match status" value="1"/>
</dbReference>
<dbReference type="AlphaFoldDB" id="A0A8J4WBC4"/>
<evidence type="ECO:0000256" key="4">
    <source>
        <dbReference type="ARBA" id="ARBA00022676"/>
    </source>
</evidence>
<evidence type="ECO:0000256" key="10">
    <source>
        <dbReference type="ARBA" id="ARBA00033072"/>
    </source>
</evidence>
<gene>
    <name evidence="13" type="ORF">G195_001276</name>
</gene>
<dbReference type="InterPro" id="IPR013762">
    <property type="entry name" value="Integrase-like_cat_sf"/>
</dbReference>
<evidence type="ECO:0000256" key="5">
    <source>
        <dbReference type="ARBA" id="ARBA00022679"/>
    </source>
</evidence>
<evidence type="ECO:0000256" key="2">
    <source>
        <dbReference type="ARBA" id="ARBA00006751"/>
    </source>
</evidence>
<evidence type="ECO:0000256" key="6">
    <source>
        <dbReference type="ARBA" id="ARBA00022908"/>
    </source>
</evidence>
<evidence type="ECO:0000256" key="7">
    <source>
        <dbReference type="ARBA" id="ARBA00023125"/>
    </source>
</evidence>
<dbReference type="GO" id="GO:0015074">
    <property type="term" value="P:DNA integration"/>
    <property type="evidence" value="ECO:0007669"/>
    <property type="project" value="UniProtKB-KW"/>
</dbReference>
<evidence type="ECO:0000256" key="8">
    <source>
        <dbReference type="ARBA" id="ARBA00023172"/>
    </source>
</evidence>
<name>A0A8J4WBC4_9STRA</name>
<dbReference type="PANTHER" id="PTHR11904">
    <property type="entry name" value="METHYLTHIOADENOSINE/PURINE NUCLEOSIDE PHOSPHORYLASE"/>
    <property type="match status" value="1"/>
</dbReference>
<dbReference type="Pfam" id="PF02899">
    <property type="entry name" value="Phage_int_SAM_1"/>
    <property type="match status" value="1"/>
</dbReference>
<protein>
    <recommendedName>
        <fullName evidence="3">purine-nucleoside phosphorylase</fullName>
        <ecNumber evidence="3">2.4.2.1</ecNumber>
    </recommendedName>
    <alternativeName>
        <fullName evidence="10">Inosine phosphorylase</fullName>
    </alternativeName>
    <alternativeName>
        <fullName evidence="9">Inosine-guanosine phosphorylase</fullName>
    </alternativeName>
</protein>
<dbReference type="EMBL" id="AOFI03000007">
    <property type="protein sequence ID" value="KAF4325175.1"/>
    <property type="molecule type" value="Genomic_DNA"/>
</dbReference>
<dbReference type="Pfam" id="PF01048">
    <property type="entry name" value="PNP_UDP_1"/>
    <property type="match status" value="1"/>
</dbReference>
<dbReference type="Proteomes" id="UP000702964">
    <property type="component" value="Unassembled WGS sequence"/>
</dbReference>
<feature type="domain" description="Tyr recombinase" evidence="11">
    <location>
        <begin position="90"/>
        <end position="163"/>
    </location>
</feature>
<dbReference type="NCBIfam" id="NF006054">
    <property type="entry name" value="PRK08202.1"/>
    <property type="match status" value="1"/>
</dbReference>
<accession>A0A8J4WBC4</accession>
<evidence type="ECO:0000259" key="12">
    <source>
        <dbReference type="PROSITE" id="PS51900"/>
    </source>
</evidence>
<dbReference type="NCBIfam" id="TIGR01697">
    <property type="entry name" value="PNPH-PUNA-XAPA"/>
    <property type="match status" value="1"/>
</dbReference>
<proteinExistence type="inferred from homology"/>
<dbReference type="InterPro" id="IPR011010">
    <property type="entry name" value="DNA_brk_join_enz"/>
</dbReference>
<comment type="pathway">
    <text evidence="1">Purine metabolism; purine nucleoside salvage.</text>
</comment>
<dbReference type="EC" id="2.4.2.1" evidence="3"/>
<dbReference type="GO" id="GO:0009116">
    <property type="term" value="P:nucleoside metabolic process"/>
    <property type="evidence" value="ECO:0007669"/>
    <property type="project" value="InterPro"/>
</dbReference>
<dbReference type="Gene3D" id="3.40.50.1580">
    <property type="entry name" value="Nucleoside phosphorylase domain"/>
    <property type="match status" value="1"/>
</dbReference>
<evidence type="ECO:0000313" key="13">
    <source>
        <dbReference type="EMBL" id="KAF4325175.1"/>
    </source>
</evidence>
<reference evidence="13" key="2">
    <citation type="submission" date="2020-02" db="EMBL/GenBank/DDBJ databases">
        <authorList>
            <person name="Studholme D.J."/>
        </authorList>
    </citation>
    <scope>NUCLEOTIDE SEQUENCE</scope>
    <source>
        <strain evidence="13">00238/432</strain>
    </source>
</reference>